<keyword evidence="2" id="KW-0812">Transmembrane</keyword>
<reference evidence="3" key="1">
    <citation type="submission" date="2022-03" db="EMBL/GenBank/DDBJ databases">
        <title>Complete genome sequence of Caldinitratiruptor microaerophilus.</title>
        <authorList>
            <person name="Mukaiyama R."/>
            <person name="Nishiyama T."/>
            <person name="Ueda K."/>
        </authorList>
    </citation>
    <scope>NUCLEOTIDE SEQUENCE</scope>
    <source>
        <strain evidence="3">JCM 16183</strain>
    </source>
</reference>
<name>A0AA35CMB9_9FIRM</name>
<dbReference type="RefSeq" id="WP_264841796.1">
    <property type="nucleotide sequence ID" value="NZ_AP025628.1"/>
</dbReference>
<keyword evidence="2" id="KW-0472">Membrane</keyword>
<feature type="transmembrane region" description="Helical" evidence="2">
    <location>
        <begin position="170"/>
        <end position="191"/>
    </location>
</feature>
<dbReference type="AlphaFoldDB" id="A0AA35CMB9"/>
<dbReference type="InterPro" id="IPR013783">
    <property type="entry name" value="Ig-like_fold"/>
</dbReference>
<keyword evidence="2" id="KW-1133">Transmembrane helix</keyword>
<evidence type="ECO:0000256" key="1">
    <source>
        <dbReference type="SAM" id="MobiDB-lite"/>
    </source>
</evidence>
<evidence type="ECO:0000256" key="2">
    <source>
        <dbReference type="SAM" id="Phobius"/>
    </source>
</evidence>
<proteinExistence type="predicted"/>
<accession>A0AA35CMB9</accession>
<dbReference type="Gene3D" id="2.60.40.10">
    <property type="entry name" value="Immunoglobulins"/>
    <property type="match status" value="1"/>
</dbReference>
<protein>
    <recommendedName>
        <fullName evidence="5">Big-1 domain-containing protein</fullName>
    </recommendedName>
</protein>
<dbReference type="KEGG" id="cmic:caldi_22090"/>
<evidence type="ECO:0000313" key="4">
    <source>
        <dbReference type="Proteomes" id="UP001163687"/>
    </source>
</evidence>
<gene>
    <name evidence="3" type="ORF">caldi_22090</name>
</gene>
<organism evidence="3 4">
    <name type="scientific">Caldinitratiruptor microaerophilus</name>
    <dbReference type="NCBI Taxonomy" id="671077"/>
    <lineage>
        <taxon>Bacteria</taxon>
        <taxon>Bacillati</taxon>
        <taxon>Bacillota</taxon>
        <taxon>Clostridia</taxon>
        <taxon>Eubacteriales</taxon>
        <taxon>Symbiobacteriaceae</taxon>
        <taxon>Caldinitratiruptor</taxon>
    </lineage>
</organism>
<sequence>MKRPVGLSLAVAVVLLTLVGLGGVALAHGGEAHEGEESTSPAAPPAGAEVAPTVSQTPQLTLTLSRDAKGTGVAEARLTDAMGMPVQGAKVRFVRKTTFGELDLGPATTDGAGVARMALPVAPGQEVAVTAQFAGGAGLAAASAGATLSIPAEPVPARPGGLTTRYPNPWFVAILATVVGGVWFTYGWVFWTLGRIRRLGRVVPEGRHPGLAAQEATAD</sequence>
<dbReference type="Proteomes" id="UP001163687">
    <property type="component" value="Chromosome"/>
</dbReference>
<dbReference type="EMBL" id="AP025628">
    <property type="protein sequence ID" value="BDG61119.1"/>
    <property type="molecule type" value="Genomic_DNA"/>
</dbReference>
<keyword evidence="4" id="KW-1185">Reference proteome</keyword>
<evidence type="ECO:0000313" key="3">
    <source>
        <dbReference type="EMBL" id="BDG61119.1"/>
    </source>
</evidence>
<feature type="compositionally biased region" description="Low complexity" evidence="1">
    <location>
        <begin position="38"/>
        <end position="52"/>
    </location>
</feature>
<feature type="region of interest" description="Disordered" evidence="1">
    <location>
        <begin position="30"/>
        <end position="57"/>
    </location>
</feature>
<evidence type="ECO:0008006" key="5">
    <source>
        <dbReference type="Google" id="ProtNLM"/>
    </source>
</evidence>